<dbReference type="Gene3D" id="2.30.42.10">
    <property type="match status" value="2"/>
</dbReference>
<dbReference type="CDD" id="cd06759">
    <property type="entry name" value="PDZ3_PDZD2-PDZ1_hPro-IL-16-like"/>
    <property type="match status" value="1"/>
</dbReference>
<feature type="region of interest" description="Disordered" evidence="1">
    <location>
        <begin position="337"/>
        <end position="387"/>
    </location>
</feature>
<evidence type="ECO:0000256" key="1">
    <source>
        <dbReference type="SAM" id="MobiDB-lite"/>
    </source>
</evidence>
<reference evidence="3 4" key="1">
    <citation type="journal article" date="2016" name="Genome Biol. Evol.">
        <title>Gene Family Evolution Reflects Adaptation to Soil Environmental Stressors in the Genome of the Collembolan Orchesella cincta.</title>
        <authorList>
            <person name="Faddeeva-Vakhrusheva A."/>
            <person name="Derks M.F."/>
            <person name="Anvar S.Y."/>
            <person name="Agamennone V."/>
            <person name="Suring W."/>
            <person name="Smit S."/>
            <person name="van Straalen N.M."/>
            <person name="Roelofs D."/>
        </authorList>
    </citation>
    <scope>NUCLEOTIDE SEQUENCE [LARGE SCALE GENOMIC DNA]</scope>
    <source>
        <tissue evidence="3">Mixed pool</tissue>
    </source>
</reference>
<feature type="compositionally biased region" description="Low complexity" evidence="1">
    <location>
        <begin position="294"/>
        <end position="311"/>
    </location>
</feature>
<feature type="region of interest" description="Disordered" evidence="1">
    <location>
        <begin position="683"/>
        <end position="713"/>
    </location>
</feature>
<feature type="region of interest" description="Disordered" evidence="1">
    <location>
        <begin position="105"/>
        <end position="196"/>
    </location>
</feature>
<dbReference type="SUPFAM" id="SSF50156">
    <property type="entry name" value="PDZ domain-like"/>
    <property type="match status" value="2"/>
</dbReference>
<keyword evidence="4" id="KW-1185">Reference proteome</keyword>
<feature type="compositionally biased region" description="Low complexity" evidence="1">
    <location>
        <begin position="548"/>
        <end position="558"/>
    </location>
</feature>
<feature type="compositionally biased region" description="Polar residues" evidence="1">
    <location>
        <begin position="34"/>
        <end position="54"/>
    </location>
</feature>
<feature type="region of interest" description="Disordered" evidence="1">
    <location>
        <begin position="573"/>
        <end position="664"/>
    </location>
</feature>
<evidence type="ECO:0000313" key="4">
    <source>
        <dbReference type="Proteomes" id="UP000094527"/>
    </source>
</evidence>
<feature type="domain" description="PDZ" evidence="2">
    <location>
        <begin position="1029"/>
        <end position="1107"/>
    </location>
</feature>
<dbReference type="PANTHER" id="PTHR11324:SF16">
    <property type="entry name" value="PDZ DOMAIN-CONTAINING PROTEIN 2"/>
    <property type="match status" value="1"/>
</dbReference>
<feature type="region of interest" description="Disordered" evidence="1">
    <location>
        <begin position="995"/>
        <end position="1024"/>
    </location>
</feature>
<dbReference type="OMA" id="HSTLTYY"/>
<feature type="compositionally biased region" description="Polar residues" evidence="1">
    <location>
        <begin position="165"/>
        <end position="177"/>
    </location>
</feature>
<evidence type="ECO:0000313" key="3">
    <source>
        <dbReference type="EMBL" id="ODM95612.1"/>
    </source>
</evidence>
<organism evidence="3 4">
    <name type="scientific">Orchesella cincta</name>
    <name type="common">Springtail</name>
    <name type="synonym">Podura cincta</name>
    <dbReference type="NCBI Taxonomy" id="48709"/>
    <lineage>
        <taxon>Eukaryota</taxon>
        <taxon>Metazoa</taxon>
        <taxon>Ecdysozoa</taxon>
        <taxon>Arthropoda</taxon>
        <taxon>Hexapoda</taxon>
        <taxon>Collembola</taxon>
        <taxon>Entomobryomorpha</taxon>
        <taxon>Entomobryoidea</taxon>
        <taxon>Orchesellidae</taxon>
        <taxon>Orchesellinae</taxon>
        <taxon>Orchesella</taxon>
    </lineage>
</organism>
<feature type="domain" description="PDZ" evidence="2">
    <location>
        <begin position="1358"/>
        <end position="1445"/>
    </location>
</feature>
<protein>
    <submittedName>
        <fullName evidence="3">PDZ domain-containing protein 2</fullName>
    </submittedName>
</protein>
<dbReference type="Pfam" id="PF00595">
    <property type="entry name" value="PDZ"/>
    <property type="match status" value="2"/>
</dbReference>
<feature type="region of interest" description="Disordered" evidence="1">
    <location>
        <begin position="1061"/>
        <end position="1080"/>
    </location>
</feature>
<feature type="compositionally biased region" description="Basic and acidic residues" evidence="1">
    <location>
        <begin position="218"/>
        <end position="231"/>
    </location>
</feature>
<feature type="compositionally biased region" description="Low complexity" evidence="1">
    <location>
        <begin position="132"/>
        <end position="145"/>
    </location>
</feature>
<feature type="compositionally biased region" description="Low complexity" evidence="1">
    <location>
        <begin position="242"/>
        <end position="261"/>
    </location>
</feature>
<sequence>MSSFATWSKKMGKTWNQLKNAGEIRLSASGELETPTTPTNSQPLSELTSNTNVNPSSAPSSSSSASKEKEKKSSSKNSGNSSSGGGTIHRQWRLVLRNNKDHHHQYYPHHHINQPYSHHQNVQPTSLVQTCSSPSSKAPQPQKLSASKSKQRKSLDVYMKPCSASEENLGSISGNGSDNRKSRGGKPSSGSSNLANDEFYVNLKDYTARKCATLKPPSSKERKSKVDRVESIKGMLMGSRNSTKSPSRPSSSDKPPKTTAPEKTSSSKHENTGGGTLRLVSSTLRRPHLNSRHSTQVPTSSASTSSHLNSSPLFRSCSTSTLPSYIAGEDPASDLDLMLHSNSTSNSTSTSGHWNNSSCSSSPPFQVMSQHLSHSNGKLSSLQHHNNNNFSSKSKMLLLGASCYGVCNNNGSGSETSSAVCSPTKKSASVDNIAGMLLSSSTNMTTITTAAAALSQSSPSTGNDVNSSNSTKKFGFPHGFVRSKLTVLPEEAIHHHQKLLVSSVSSDSVHLALAECTGGGSSSTSGVSSDCSSNGSGGGGSVKPPKPSSLNLNSSEPKCQSLSLSHSFSRIISRSGSTDDQLSGSKSEASTPTSGKPSSLIFFRGRRHSSSKRSRSNSPASASGSVVNLNTPPQVVSSSAGGPLSFLRGSTPRRSQNRDVKSASNSCEMLLDEVVVKSGGIMGSKRRARSNNGDGKKLFPRSSSVDYDRNEEDDELVQISGSTSTILLDGCAGGGGDNCSSGGSSGTGDCHKEVSPASSTCQLSSSSHPHPPHVTVSTAGSLLLSNNSSSSSSGGGGAHPSVSGGPLPPPLVNGMMVAYISSNESGYDSDSNKNVEENQSQNQIQTSSSSSSSQPKSVEVLLDSRKAPSILISKDSPRNSWGFGGIAPVVPSPSKNAVVRRKSDLANAVITRQGTAQPLSSPGYCSLASCANPQECDKNPALPCSGSGRLSQQDNHHHHYHLSSHHHRQQVPAKVQWMESREIFRLYASGAGGSGCGSPSPYLMNTPTPTPPPPPPPPQGQVAKKKFQLLQISKEPNENLGISLGGTENNSATKSNGVPEHFVTSLRPESPAQRDGRIEPGDEIVNINGKRIRGLSTSEAELVLSSTSINCPQLELLIARENRKPLTLDTIENNDVFLPSLTCLDSIELNSLPPSQGLSGPTSLGIRGGYGNSSTGNYPHETIVEQSDESLENQAEPEMGTPTPSTILEGDVEDDNELRKVTRRKKLPSFLMMSGGVDTPSPSNCMHPSGYFASSSVEPMSMDGSGPTPVTVQKRNRRHSTLTYYNADADAINAGFAPYPLPHHAAAESHHHQSSLALGGGGYGDPLPNYYLTASTICTLPRKSKQDKNGGPPYKVYTIIFEKGNGKKGLGFSIVGGRDSPKGSMGIFVKTIFPNGQAAEKNTLFEGDEILQVNDVLMPGLSHSEAILVFKRIKTGEVLIRVKRRLGLVKPRSPTPSKSKSCDELDSIEA</sequence>
<evidence type="ECO:0000259" key="2">
    <source>
        <dbReference type="PROSITE" id="PS50106"/>
    </source>
</evidence>
<feature type="compositionally biased region" description="Low complexity" evidence="1">
    <location>
        <begin position="616"/>
        <end position="625"/>
    </location>
</feature>
<feature type="compositionally biased region" description="Low complexity" evidence="1">
    <location>
        <begin position="55"/>
        <end position="65"/>
    </location>
</feature>
<feature type="compositionally biased region" description="Low complexity" evidence="1">
    <location>
        <begin position="764"/>
        <end position="792"/>
    </location>
</feature>
<feature type="compositionally biased region" description="Polar residues" evidence="1">
    <location>
        <begin position="370"/>
        <end position="383"/>
    </location>
</feature>
<feature type="compositionally biased region" description="Polar residues" evidence="1">
    <location>
        <begin position="114"/>
        <end position="131"/>
    </location>
</feature>
<dbReference type="PANTHER" id="PTHR11324">
    <property type="entry name" value="IL16-RELATED"/>
    <property type="match status" value="1"/>
</dbReference>
<name>A0A1D2MRR3_ORCCI</name>
<feature type="region of interest" description="Disordered" evidence="1">
    <location>
        <begin position="26"/>
        <end position="90"/>
    </location>
</feature>
<accession>A0A1D2MRR3</accession>
<dbReference type="STRING" id="48709.A0A1D2MRR3"/>
<feature type="region of interest" description="Disordered" evidence="1">
    <location>
        <begin position="1155"/>
        <end position="1210"/>
    </location>
</feature>
<dbReference type="EMBL" id="LJIJ01000645">
    <property type="protein sequence ID" value="ODM95612.1"/>
    <property type="molecule type" value="Genomic_DNA"/>
</dbReference>
<dbReference type="OrthoDB" id="6022711at2759"/>
<feature type="compositionally biased region" description="Low complexity" evidence="1">
    <location>
        <begin position="839"/>
        <end position="857"/>
    </location>
</feature>
<feature type="compositionally biased region" description="Polar residues" evidence="1">
    <location>
        <begin position="573"/>
        <end position="597"/>
    </location>
</feature>
<feature type="region of interest" description="Disordered" evidence="1">
    <location>
        <begin position="738"/>
        <end position="809"/>
    </location>
</feature>
<feature type="region of interest" description="Disordered" evidence="1">
    <location>
        <begin position="519"/>
        <end position="558"/>
    </location>
</feature>
<gene>
    <name evidence="3" type="ORF">Ocin01_11070</name>
</gene>
<feature type="compositionally biased region" description="Basic residues" evidence="1">
    <location>
        <begin position="604"/>
        <end position="615"/>
    </location>
</feature>
<feature type="compositionally biased region" description="Low complexity" evidence="1">
    <location>
        <begin position="522"/>
        <end position="534"/>
    </location>
</feature>
<feature type="compositionally biased region" description="Low complexity" evidence="1">
    <location>
        <begin position="341"/>
        <end position="369"/>
    </location>
</feature>
<dbReference type="PROSITE" id="PS50106">
    <property type="entry name" value="PDZ"/>
    <property type="match status" value="2"/>
</dbReference>
<dbReference type="SMART" id="SM00228">
    <property type="entry name" value="PDZ"/>
    <property type="match status" value="2"/>
</dbReference>
<feature type="compositionally biased region" description="Pro residues" evidence="1">
    <location>
        <begin position="1008"/>
        <end position="1019"/>
    </location>
</feature>
<dbReference type="Proteomes" id="UP000094527">
    <property type="component" value="Unassembled WGS sequence"/>
</dbReference>
<feature type="region of interest" description="Disordered" evidence="1">
    <location>
        <begin position="1450"/>
        <end position="1470"/>
    </location>
</feature>
<dbReference type="InterPro" id="IPR036034">
    <property type="entry name" value="PDZ_sf"/>
</dbReference>
<comment type="caution">
    <text evidence="3">The sequence shown here is derived from an EMBL/GenBank/DDBJ whole genome shotgun (WGS) entry which is preliminary data.</text>
</comment>
<proteinExistence type="predicted"/>
<dbReference type="CDD" id="cd00136">
    <property type="entry name" value="PDZ_canonical"/>
    <property type="match status" value="1"/>
</dbReference>
<dbReference type="InterPro" id="IPR001478">
    <property type="entry name" value="PDZ"/>
</dbReference>
<feature type="region of interest" description="Disordered" evidence="1">
    <location>
        <begin position="823"/>
        <end position="859"/>
    </location>
</feature>
<feature type="compositionally biased region" description="Low complexity" evidence="1">
    <location>
        <begin position="1450"/>
        <end position="1459"/>
    </location>
</feature>
<feature type="compositionally biased region" description="Basic residues" evidence="1">
    <location>
        <begin position="956"/>
        <end position="969"/>
    </location>
</feature>
<feature type="region of interest" description="Disordered" evidence="1">
    <location>
        <begin position="947"/>
        <end position="969"/>
    </location>
</feature>
<feature type="compositionally biased region" description="Polar residues" evidence="1">
    <location>
        <begin position="626"/>
        <end position="640"/>
    </location>
</feature>
<feature type="region of interest" description="Disordered" evidence="1">
    <location>
        <begin position="212"/>
        <end position="313"/>
    </location>
</feature>